<evidence type="ECO:0000259" key="1">
    <source>
        <dbReference type="Pfam" id="PF13280"/>
    </source>
</evidence>
<dbReference type="PANTHER" id="PTHR34580:SF9">
    <property type="entry name" value="SLL5097 PROTEIN"/>
    <property type="match status" value="1"/>
</dbReference>
<feature type="domain" description="WCX" evidence="2">
    <location>
        <begin position="218"/>
        <end position="294"/>
    </location>
</feature>
<dbReference type="Proteomes" id="UP000252733">
    <property type="component" value="Unassembled WGS sequence"/>
</dbReference>
<dbReference type="EMBL" id="QPIZ01000012">
    <property type="protein sequence ID" value="RCW33853.1"/>
    <property type="molecule type" value="Genomic_DNA"/>
</dbReference>
<keyword evidence="4" id="KW-1185">Reference proteome</keyword>
<dbReference type="AlphaFoldDB" id="A0A2T0XH46"/>
<keyword evidence="3" id="KW-0238">DNA-binding</keyword>
<dbReference type="GO" id="GO:0003677">
    <property type="term" value="F:DNA binding"/>
    <property type="evidence" value="ECO:0007669"/>
    <property type="project" value="UniProtKB-KW"/>
</dbReference>
<dbReference type="PANTHER" id="PTHR34580">
    <property type="match status" value="1"/>
</dbReference>
<protein>
    <submittedName>
        <fullName evidence="3">Putative DNA-binding transcriptional regulator YafY</fullName>
    </submittedName>
</protein>
<dbReference type="InterPro" id="IPR057727">
    <property type="entry name" value="WCX_dom"/>
</dbReference>
<organism evidence="3 4">
    <name type="scientific">Marinilabilia salmonicolor</name>
    <dbReference type="NCBI Taxonomy" id="989"/>
    <lineage>
        <taxon>Bacteria</taxon>
        <taxon>Pseudomonadati</taxon>
        <taxon>Bacteroidota</taxon>
        <taxon>Bacteroidia</taxon>
        <taxon>Marinilabiliales</taxon>
        <taxon>Marinilabiliaceae</taxon>
        <taxon>Marinilabilia</taxon>
    </lineage>
</organism>
<dbReference type="Pfam" id="PF25583">
    <property type="entry name" value="WCX"/>
    <property type="match status" value="1"/>
</dbReference>
<evidence type="ECO:0000313" key="4">
    <source>
        <dbReference type="Proteomes" id="UP000252733"/>
    </source>
</evidence>
<evidence type="ECO:0000259" key="2">
    <source>
        <dbReference type="Pfam" id="PF25583"/>
    </source>
</evidence>
<gene>
    <name evidence="3" type="ORF">DFO77_11215</name>
</gene>
<dbReference type="OrthoDB" id="43316at2"/>
<reference evidence="3 4" key="1">
    <citation type="submission" date="2018-07" db="EMBL/GenBank/DDBJ databases">
        <title>Freshwater and sediment microbial communities from various areas in North America, analyzing microbe dynamics in response to fracking.</title>
        <authorList>
            <person name="Lamendella R."/>
        </authorList>
    </citation>
    <scope>NUCLEOTIDE SEQUENCE [LARGE SCALE GENOMIC DNA]</scope>
    <source>
        <strain evidence="3 4">160A</strain>
    </source>
</reference>
<dbReference type="InterPro" id="IPR051534">
    <property type="entry name" value="CBASS_pafABC_assoc_protein"/>
</dbReference>
<feature type="domain" description="WYL" evidence="1">
    <location>
        <begin position="119"/>
        <end position="187"/>
    </location>
</feature>
<dbReference type="STRING" id="1168289.GCA_000259075_01156"/>
<accession>A0A2T0XH46</accession>
<evidence type="ECO:0000313" key="3">
    <source>
        <dbReference type="EMBL" id="RCW33853.1"/>
    </source>
</evidence>
<dbReference type="Pfam" id="PF13280">
    <property type="entry name" value="WYL"/>
    <property type="match status" value="1"/>
</dbReference>
<sequence length="298" mass="35586">MSTRETLQRHTIIINRLRKSDASFEEIADKLELESELQGYDFNISKRTFQRDIENIESLYGISIKFNFSRNAWYIEEVDNTEANARLLEAFDTFNALKMTNRLPQYIDYEKRRPRGTENMNGLLHAIQNNLRVSFTYQKYWIDEKRTRYVEPLALKESINRWYVITMDAEKKEIRTFALDRLSELEITNEKFNRPEDFDVNEMFKYSFGIISGVNFEPEDVLLAFRKPQAEYIRSLKLHHSQDVVKETKEEILFSMKLFITEDFVQEIVSQGSRVKVLQPDSLIHEVKRYHQEAMDLY</sequence>
<name>A0A2T0XH46_9BACT</name>
<proteinExistence type="predicted"/>
<dbReference type="RefSeq" id="WP_106153490.1">
    <property type="nucleotide sequence ID" value="NZ_PVTS01000010.1"/>
</dbReference>
<comment type="caution">
    <text evidence="3">The sequence shown here is derived from an EMBL/GenBank/DDBJ whole genome shotgun (WGS) entry which is preliminary data.</text>
</comment>
<dbReference type="InterPro" id="IPR026881">
    <property type="entry name" value="WYL_dom"/>
</dbReference>
<dbReference type="PROSITE" id="PS52050">
    <property type="entry name" value="WYL"/>
    <property type="match status" value="1"/>
</dbReference>